<name>A0A158EIT7_9BURK</name>
<evidence type="ECO:0000313" key="3">
    <source>
        <dbReference type="EMBL" id="SAL06640.1"/>
    </source>
</evidence>
<evidence type="ECO:0008006" key="5">
    <source>
        <dbReference type="Google" id="ProtNLM"/>
    </source>
</evidence>
<reference evidence="3" key="1">
    <citation type="submission" date="2016-01" db="EMBL/GenBank/DDBJ databases">
        <authorList>
            <person name="Peeters C."/>
        </authorList>
    </citation>
    <scope>NUCLEOTIDE SEQUENCE</scope>
    <source>
        <strain evidence="3">LMG 29321</strain>
    </source>
</reference>
<dbReference type="EMBL" id="FCOX02000125">
    <property type="protein sequence ID" value="SAL06640.1"/>
    <property type="molecule type" value="Genomic_DNA"/>
</dbReference>
<evidence type="ECO:0000313" key="4">
    <source>
        <dbReference type="Proteomes" id="UP000071859"/>
    </source>
</evidence>
<gene>
    <name evidence="3" type="ORF">AWB78_08167</name>
</gene>
<protein>
    <recommendedName>
        <fullName evidence="5">Chagasin family peptidase inhibitor I42</fullName>
    </recommendedName>
</protein>
<dbReference type="Proteomes" id="UP000071859">
    <property type="component" value="Unassembled WGS sequence"/>
</dbReference>
<keyword evidence="1" id="KW-0646">Protease inhibitor</keyword>
<keyword evidence="4" id="KW-1185">Reference proteome</keyword>
<sequence>MSATQTITENLEVRTASYRGGVVEMRTGERLAVFLNENQNTGFRWALEGETELFEVEVNRYSAVSAYLGGERERHVHEKFHLAYPDGVGCCDRLLVG</sequence>
<dbReference type="AlphaFoldDB" id="A0A158EIT7"/>
<accession>A0A158EIT7</accession>
<organism evidence="3 4">
    <name type="scientific">Caballeronia calidae</name>
    <dbReference type="NCBI Taxonomy" id="1777139"/>
    <lineage>
        <taxon>Bacteria</taxon>
        <taxon>Pseudomonadati</taxon>
        <taxon>Pseudomonadota</taxon>
        <taxon>Betaproteobacteria</taxon>
        <taxon>Burkholderiales</taxon>
        <taxon>Burkholderiaceae</taxon>
        <taxon>Caballeronia</taxon>
    </lineage>
</organism>
<dbReference type="RefSeq" id="WP_062612529.1">
    <property type="nucleotide sequence ID" value="NZ_FCOX02000125.1"/>
</dbReference>
<dbReference type="Gene3D" id="2.60.40.2020">
    <property type="match status" value="1"/>
</dbReference>
<dbReference type="InterPro" id="IPR036331">
    <property type="entry name" value="Chagasin-like_sf"/>
</dbReference>
<evidence type="ECO:0000256" key="1">
    <source>
        <dbReference type="ARBA" id="ARBA00022690"/>
    </source>
</evidence>
<comment type="caution">
    <text evidence="3">The sequence shown here is derived from an EMBL/GenBank/DDBJ whole genome shotgun (WGS) entry which is preliminary data.</text>
</comment>
<dbReference type="OrthoDB" id="670336at2"/>
<dbReference type="GO" id="GO:0004869">
    <property type="term" value="F:cysteine-type endopeptidase inhibitor activity"/>
    <property type="evidence" value="ECO:0007669"/>
    <property type="project" value="UniProtKB-KW"/>
</dbReference>
<dbReference type="SUPFAM" id="SSF141066">
    <property type="entry name" value="ICP-like"/>
    <property type="match status" value="1"/>
</dbReference>
<evidence type="ECO:0000256" key="2">
    <source>
        <dbReference type="ARBA" id="ARBA00022704"/>
    </source>
</evidence>
<keyword evidence="2" id="KW-0789">Thiol protease inhibitor</keyword>
<proteinExistence type="predicted"/>